<dbReference type="PANTHER" id="PTHR23508">
    <property type="entry name" value="CARBOXYLIC ACID TRANSPORTER PROTEIN HOMOLOG"/>
    <property type="match status" value="1"/>
</dbReference>
<dbReference type="InterPro" id="IPR036259">
    <property type="entry name" value="MFS_trans_sf"/>
</dbReference>
<gene>
    <name evidence="6" type="ORF">VKT23_000618</name>
</gene>
<dbReference type="Pfam" id="PF00083">
    <property type="entry name" value="Sugar_tr"/>
    <property type="match status" value="1"/>
</dbReference>
<keyword evidence="4" id="KW-0472">Membrane</keyword>
<accession>A0ABR1KA11</accession>
<dbReference type="InterPro" id="IPR005828">
    <property type="entry name" value="MFS_sugar_transport-like"/>
</dbReference>
<evidence type="ECO:0000256" key="1">
    <source>
        <dbReference type="ARBA" id="ARBA00004141"/>
    </source>
</evidence>
<evidence type="ECO:0008006" key="8">
    <source>
        <dbReference type="Google" id="ProtNLM"/>
    </source>
</evidence>
<sequence length="244" mass="26169">MSGMNFLAHGSQDLYTTFMQNTKGFTASDANKANIIGETGAVIGALFGGFVSQSLGRRITLIVACLQMVLCIHPVVSHDAFINRRCNNNPCLKYADRWIVPSSWSALTAGAFFFQAGVNIAWGTIAVHLNELAPPAFRGLYPGTVYQLGNMVSAAAAQIEATAGLSIRLTINGEDQPDYGKIQAIVAAASCGLVLLCALFGPERHSVDFENENTAMEQGAPNENEKDGRNSEKGDIMYIENTSQ</sequence>
<dbReference type="Proteomes" id="UP001498398">
    <property type="component" value="Unassembled WGS sequence"/>
</dbReference>
<organism evidence="6 7">
    <name type="scientific">Marasmiellus scandens</name>
    <dbReference type="NCBI Taxonomy" id="2682957"/>
    <lineage>
        <taxon>Eukaryota</taxon>
        <taxon>Fungi</taxon>
        <taxon>Dikarya</taxon>
        <taxon>Basidiomycota</taxon>
        <taxon>Agaricomycotina</taxon>
        <taxon>Agaricomycetes</taxon>
        <taxon>Agaricomycetidae</taxon>
        <taxon>Agaricales</taxon>
        <taxon>Marasmiineae</taxon>
        <taxon>Omphalotaceae</taxon>
        <taxon>Marasmiellus</taxon>
    </lineage>
</organism>
<keyword evidence="7" id="KW-1185">Reference proteome</keyword>
<dbReference type="Gene3D" id="1.20.1250.20">
    <property type="entry name" value="MFS general substrate transporter like domains"/>
    <property type="match status" value="1"/>
</dbReference>
<evidence type="ECO:0000256" key="2">
    <source>
        <dbReference type="ARBA" id="ARBA00022692"/>
    </source>
</evidence>
<evidence type="ECO:0000256" key="4">
    <source>
        <dbReference type="ARBA" id="ARBA00023136"/>
    </source>
</evidence>
<keyword evidence="3" id="KW-1133">Transmembrane helix</keyword>
<evidence type="ECO:0000313" key="7">
    <source>
        <dbReference type="Proteomes" id="UP001498398"/>
    </source>
</evidence>
<reference evidence="6 7" key="1">
    <citation type="submission" date="2024-01" db="EMBL/GenBank/DDBJ databases">
        <title>A draft genome for the cacao thread blight pathogen Marasmiellus scandens.</title>
        <authorList>
            <person name="Baruah I.K."/>
            <person name="Leung J."/>
            <person name="Bukari Y."/>
            <person name="Amoako-Attah I."/>
            <person name="Meinhardt L.W."/>
            <person name="Bailey B.A."/>
            <person name="Cohen S.P."/>
        </authorList>
    </citation>
    <scope>NUCLEOTIDE SEQUENCE [LARGE SCALE GENOMIC DNA]</scope>
    <source>
        <strain evidence="6 7">GH-19</strain>
    </source>
</reference>
<dbReference type="EMBL" id="JBANRG010000001">
    <property type="protein sequence ID" value="KAK7472503.1"/>
    <property type="molecule type" value="Genomic_DNA"/>
</dbReference>
<keyword evidence="2" id="KW-0812">Transmembrane</keyword>
<evidence type="ECO:0000256" key="5">
    <source>
        <dbReference type="SAM" id="MobiDB-lite"/>
    </source>
</evidence>
<feature type="compositionally biased region" description="Basic and acidic residues" evidence="5">
    <location>
        <begin position="223"/>
        <end position="235"/>
    </location>
</feature>
<dbReference type="SUPFAM" id="SSF103473">
    <property type="entry name" value="MFS general substrate transporter"/>
    <property type="match status" value="1"/>
</dbReference>
<feature type="region of interest" description="Disordered" evidence="5">
    <location>
        <begin position="213"/>
        <end position="244"/>
    </location>
</feature>
<comment type="subcellular location">
    <subcellularLocation>
        <location evidence="1">Membrane</location>
        <topology evidence="1">Multi-pass membrane protein</topology>
    </subcellularLocation>
</comment>
<comment type="caution">
    <text evidence="6">The sequence shown here is derived from an EMBL/GenBank/DDBJ whole genome shotgun (WGS) entry which is preliminary data.</text>
</comment>
<protein>
    <recommendedName>
        <fullName evidence="8">Major facilitator superfamily (MFS) profile domain-containing protein</fullName>
    </recommendedName>
</protein>
<evidence type="ECO:0000256" key="3">
    <source>
        <dbReference type="ARBA" id="ARBA00022989"/>
    </source>
</evidence>
<proteinExistence type="predicted"/>
<name>A0ABR1KA11_9AGAR</name>
<dbReference type="PANTHER" id="PTHR23508:SF10">
    <property type="entry name" value="CARBOXYLIC ACID TRANSPORTER PROTEIN HOMOLOG"/>
    <property type="match status" value="1"/>
</dbReference>
<evidence type="ECO:0000313" key="6">
    <source>
        <dbReference type="EMBL" id="KAK7472503.1"/>
    </source>
</evidence>